<reference evidence="2" key="1">
    <citation type="submission" date="2022-07" db="EMBL/GenBank/DDBJ databases">
        <authorList>
            <person name="Macas J."/>
            <person name="Novak P."/>
            <person name="Neumann P."/>
        </authorList>
    </citation>
    <scope>NUCLEOTIDE SEQUENCE</scope>
</reference>
<keyword evidence="3" id="KW-1185">Reference proteome</keyword>
<accession>A0A9P0YU17</accession>
<feature type="region of interest" description="Disordered" evidence="1">
    <location>
        <begin position="98"/>
        <end position="123"/>
    </location>
</feature>
<comment type="caution">
    <text evidence="2">The sequence shown here is derived from an EMBL/GenBank/DDBJ whole genome shotgun (WGS) entry which is preliminary data.</text>
</comment>
<gene>
    <name evidence="2" type="ORF">CEURO_LOCUS5518</name>
</gene>
<feature type="region of interest" description="Disordered" evidence="1">
    <location>
        <begin position="26"/>
        <end position="62"/>
    </location>
</feature>
<dbReference type="Proteomes" id="UP001152484">
    <property type="component" value="Unassembled WGS sequence"/>
</dbReference>
<evidence type="ECO:0000313" key="2">
    <source>
        <dbReference type="EMBL" id="CAH9075185.1"/>
    </source>
</evidence>
<proteinExistence type="predicted"/>
<protein>
    <submittedName>
        <fullName evidence="2">Uncharacterized protein</fullName>
    </submittedName>
</protein>
<sequence>MSEEYQTQLGQTRSSSLINEIDIMNRNLKRHRGRQSGVGPTLSKGASRRMEDGATSTFQDHRDVQISELKANQESMQENQELMLRALQQFIPRFQLRPRSSANDVHSTSANQTDQSLNEDDQD</sequence>
<dbReference type="AlphaFoldDB" id="A0A9P0YU17"/>
<organism evidence="2 3">
    <name type="scientific">Cuscuta europaea</name>
    <name type="common">European dodder</name>
    <dbReference type="NCBI Taxonomy" id="41803"/>
    <lineage>
        <taxon>Eukaryota</taxon>
        <taxon>Viridiplantae</taxon>
        <taxon>Streptophyta</taxon>
        <taxon>Embryophyta</taxon>
        <taxon>Tracheophyta</taxon>
        <taxon>Spermatophyta</taxon>
        <taxon>Magnoliopsida</taxon>
        <taxon>eudicotyledons</taxon>
        <taxon>Gunneridae</taxon>
        <taxon>Pentapetalae</taxon>
        <taxon>asterids</taxon>
        <taxon>lamiids</taxon>
        <taxon>Solanales</taxon>
        <taxon>Convolvulaceae</taxon>
        <taxon>Cuscuteae</taxon>
        <taxon>Cuscuta</taxon>
        <taxon>Cuscuta subgen. Cuscuta</taxon>
    </lineage>
</organism>
<evidence type="ECO:0000256" key="1">
    <source>
        <dbReference type="SAM" id="MobiDB-lite"/>
    </source>
</evidence>
<name>A0A9P0YU17_CUSEU</name>
<feature type="compositionally biased region" description="Polar residues" evidence="1">
    <location>
        <begin position="98"/>
        <end position="116"/>
    </location>
</feature>
<evidence type="ECO:0000313" key="3">
    <source>
        <dbReference type="Proteomes" id="UP001152484"/>
    </source>
</evidence>
<dbReference type="EMBL" id="CAMAPE010000009">
    <property type="protein sequence ID" value="CAH9075185.1"/>
    <property type="molecule type" value="Genomic_DNA"/>
</dbReference>